<dbReference type="Proteomes" id="UP000625316">
    <property type="component" value="Unassembled WGS sequence"/>
</dbReference>
<comment type="caution">
    <text evidence="2">The sequence shown here is derived from an EMBL/GenBank/DDBJ whole genome shotgun (WGS) entry which is preliminary data.</text>
</comment>
<accession>A0A928Z3J5</accession>
<dbReference type="InterPro" id="IPR050706">
    <property type="entry name" value="Cyclic-di-GMP_PDE-like"/>
</dbReference>
<gene>
    <name evidence="2" type="ORF">IQ266_05845</name>
</gene>
<proteinExistence type="predicted"/>
<evidence type="ECO:0000313" key="2">
    <source>
        <dbReference type="EMBL" id="MBE9029283.1"/>
    </source>
</evidence>
<dbReference type="PANTHER" id="PTHR33121">
    <property type="entry name" value="CYCLIC DI-GMP PHOSPHODIESTERASE PDEF"/>
    <property type="match status" value="1"/>
</dbReference>
<keyword evidence="3" id="KW-1185">Reference proteome</keyword>
<sequence length="122" mass="13162">AISIDDFGTGYSSLTYLSKLPIDALKIDHTFVSQLTVDKNAAVISNTIINMAHRLNLDVVAEGVETQGQLAFLHQLGCQSVQGFLYSPALKAADLVRFVQTKTPAPLLPRHTAAEWAARPTG</sequence>
<dbReference type="AlphaFoldDB" id="A0A928Z3J5"/>
<feature type="domain" description="EAL" evidence="1">
    <location>
        <begin position="1"/>
        <end position="103"/>
    </location>
</feature>
<dbReference type="RefSeq" id="WP_264324103.1">
    <property type="nucleotide sequence ID" value="NZ_JADEXQ010000014.1"/>
</dbReference>
<dbReference type="CDD" id="cd01948">
    <property type="entry name" value="EAL"/>
    <property type="match status" value="1"/>
</dbReference>
<dbReference type="Gene3D" id="3.20.20.450">
    <property type="entry name" value="EAL domain"/>
    <property type="match status" value="1"/>
</dbReference>
<dbReference type="GO" id="GO:0071111">
    <property type="term" value="F:cyclic-guanylate-specific phosphodiesterase activity"/>
    <property type="evidence" value="ECO:0007669"/>
    <property type="project" value="InterPro"/>
</dbReference>
<evidence type="ECO:0000259" key="1">
    <source>
        <dbReference type="PROSITE" id="PS50883"/>
    </source>
</evidence>
<dbReference type="Pfam" id="PF00563">
    <property type="entry name" value="EAL"/>
    <property type="match status" value="1"/>
</dbReference>
<dbReference type="SUPFAM" id="SSF141868">
    <property type="entry name" value="EAL domain-like"/>
    <property type="match status" value="1"/>
</dbReference>
<dbReference type="PANTHER" id="PTHR33121:SF70">
    <property type="entry name" value="SIGNALING PROTEIN YKOW"/>
    <property type="match status" value="1"/>
</dbReference>
<dbReference type="InterPro" id="IPR035919">
    <property type="entry name" value="EAL_sf"/>
</dbReference>
<dbReference type="SMART" id="SM00052">
    <property type="entry name" value="EAL"/>
    <property type="match status" value="1"/>
</dbReference>
<name>A0A928Z3J5_9CYAN</name>
<evidence type="ECO:0000313" key="3">
    <source>
        <dbReference type="Proteomes" id="UP000625316"/>
    </source>
</evidence>
<dbReference type="PROSITE" id="PS50883">
    <property type="entry name" value="EAL"/>
    <property type="match status" value="1"/>
</dbReference>
<feature type="non-terminal residue" evidence="2">
    <location>
        <position position="1"/>
    </location>
</feature>
<dbReference type="InterPro" id="IPR001633">
    <property type="entry name" value="EAL_dom"/>
</dbReference>
<protein>
    <submittedName>
        <fullName evidence="2">EAL domain-containing protein</fullName>
    </submittedName>
</protein>
<reference evidence="2" key="1">
    <citation type="submission" date="2020-10" db="EMBL/GenBank/DDBJ databases">
        <authorList>
            <person name="Castelo-Branco R."/>
            <person name="Eusebio N."/>
            <person name="Adriana R."/>
            <person name="Vieira A."/>
            <person name="Brugerolle De Fraissinette N."/>
            <person name="Rezende De Castro R."/>
            <person name="Schneider M.P."/>
            <person name="Vasconcelos V."/>
            <person name="Leao P.N."/>
        </authorList>
    </citation>
    <scope>NUCLEOTIDE SEQUENCE</scope>
    <source>
        <strain evidence="2">LEGE 11480</strain>
    </source>
</reference>
<dbReference type="EMBL" id="JADEXQ010000014">
    <property type="protein sequence ID" value="MBE9029283.1"/>
    <property type="molecule type" value="Genomic_DNA"/>
</dbReference>
<organism evidence="2 3">
    <name type="scientific">Romeriopsis navalis LEGE 11480</name>
    <dbReference type="NCBI Taxonomy" id="2777977"/>
    <lineage>
        <taxon>Bacteria</taxon>
        <taxon>Bacillati</taxon>
        <taxon>Cyanobacteriota</taxon>
        <taxon>Cyanophyceae</taxon>
        <taxon>Leptolyngbyales</taxon>
        <taxon>Leptolyngbyaceae</taxon>
        <taxon>Romeriopsis</taxon>
        <taxon>Romeriopsis navalis</taxon>
    </lineage>
</organism>